<dbReference type="AlphaFoldDB" id="A0A1A8WM22"/>
<feature type="domain" description="Beta-adaptin appendage C-terminal subdomain" evidence="9">
    <location>
        <begin position="821"/>
        <end position="878"/>
    </location>
</feature>
<feature type="region of interest" description="Disordered" evidence="6">
    <location>
        <begin position="628"/>
        <end position="671"/>
    </location>
</feature>
<name>A0A1A8WM22_PLAOA</name>
<dbReference type="Gene3D" id="3.30.310.10">
    <property type="entry name" value="TATA-Binding Protein"/>
    <property type="match status" value="1"/>
</dbReference>
<evidence type="ECO:0000313" key="13">
    <source>
        <dbReference type="Proteomes" id="UP000078560"/>
    </source>
</evidence>
<gene>
    <name evidence="11" type="ORF">POVCU1_022680</name>
    <name evidence="10" type="ORF">POVCU2_0024930</name>
</gene>
<comment type="similarity">
    <text evidence="2">Belongs to the adaptor complexes large subunit family.</text>
</comment>
<dbReference type="InterPro" id="IPR013041">
    <property type="entry name" value="Clathrin_app_Ig-like_sf"/>
</dbReference>
<dbReference type="GO" id="GO:0016192">
    <property type="term" value="P:vesicle-mediated transport"/>
    <property type="evidence" value="ECO:0007669"/>
    <property type="project" value="InterPro"/>
</dbReference>
<dbReference type="FunFam" id="2.60.40.1150:FF:000002">
    <property type="entry name" value="Beta-adaptin-like protein C"/>
    <property type="match status" value="1"/>
</dbReference>
<evidence type="ECO:0000256" key="3">
    <source>
        <dbReference type="ARBA" id="ARBA00022448"/>
    </source>
</evidence>
<dbReference type="InterPro" id="IPR002553">
    <property type="entry name" value="Clathrin/coatomer_adapt-like_N"/>
</dbReference>
<dbReference type="InterPro" id="IPR016024">
    <property type="entry name" value="ARM-type_fold"/>
</dbReference>
<proteinExistence type="inferred from homology"/>
<dbReference type="Proteomes" id="UP000078546">
    <property type="component" value="Unassembled WGS sequence"/>
</dbReference>
<evidence type="ECO:0000256" key="4">
    <source>
        <dbReference type="ARBA" id="ARBA00022927"/>
    </source>
</evidence>
<dbReference type="InterPro" id="IPR012295">
    <property type="entry name" value="TBP_dom_sf"/>
</dbReference>
<organism evidence="11 12">
    <name type="scientific">Plasmodium ovale curtisi</name>
    <dbReference type="NCBI Taxonomy" id="864141"/>
    <lineage>
        <taxon>Eukaryota</taxon>
        <taxon>Sar</taxon>
        <taxon>Alveolata</taxon>
        <taxon>Apicomplexa</taxon>
        <taxon>Aconoidasida</taxon>
        <taxon>Haemosporida</taxon>
        <taxon>Plasmodiidae</taxon>
        <taxon>Plasmodium</taxon>
        <taxon>Plasmodium (Plasmodium)</taxon>
    </lineage>
</organism>
<dbReference type="SUPFAM" id="SSF49348">
    <property type="entry name" value="Clathrin adaptor appendage domain"/>
    <property type="match status" value="1"/>
</dbReference>
<keyword evidence="3" id="KW-0813">Transport</keyword>
<dbReference type="Pfam" id="PF09066">
    <property type="entry name" value="B2-adapt-app_C"/>
    <property type="match status" value="1"/>
</dbReference>
<evidence type="ECO:0000313" key="12">
    <source>
        <dbReference type="Proteomes" id="UP000078546"/>
    </source>
</evidence>
<dbReference type="EMBL" id="FLQV01000425">
    <property type="protein sequence ID" value="SBS92356.1"/>
    <property type="molecule type" value="Genomic_DNA"/>
</dbReference>
<dbReference type="InterPro" id="IPR013037">
    <property type="entry name" value="Clathrin_b-adaptin_app_Ig-like"/>
</dbReference>
<dbReference type="FunFam" id="1.25.10.10:FF:000002">
    <property type="entry name" value="AP complex subunit beta"/>
    <property type="match status" value="1"/>
</dbReference>
<evidence type="ECO:0000259" key="8">
    <source>
        <dbReference type="Pfam" id="PF01602"/>
    </source>
</evidence>
<evidence type="ECO:0000259" key="9">
    <source>
        <dbReference type="Pfam" id="PF09066"/>
    </source>
</evidence>
<dbReference type="EMBL" id="FLQU01000344">
    <property type="protein sequence ID" value="SBS84198.1"/>
    <property type="molecule type" value="Genomic_DNA"/>
</dbReference>
<evidence type="ECO:0000256" key="1">
    <source>
        <dbReference type="ARBA" id="ARBA00004308"/>
    </source>
</evidence>
<protein>
    <submittedName>
        <fullName evidence="11">AP-1 complex subunit beta, putative</fullName>
    </submittedName>
</protein>
<feature type="compositionally biased region" description="Basic and acidic residues" evidence="6">
    <location>
        <begin position="593"/>
        <end position="602"/>
    </location>
</feature>
<keyword evidence="7" id="KW-0812">Transmembrane</keyword>
<evidence type="ECO:0000256" key="6">
    <source>
        <dbReference type="SAM" id="MobiDB-lite"/>
    </source>
</evidence>
<dbReference type="GO" id="GO:0030131">
    <property type="term" value="C:clathrin adaptor complex"/>
    <property type="evidence" value="ECO:0007669"/>
    <property type="project" value="InterPro"/>
</dbReference>
<evidence type="ECO:0000256" key="5">
    <source>
        <dbReference type="ARBA" id="ARBA00023136"/>
    </source>
</evidence>
<keyword evidence="4" id="KW-0653">Protein transport</keyword>
<dbReference type="InterPro" id="IPR015151">
    <property type="entry name" value="B-adaptin_app_sub_C"/>
</dbReference>
<comment type="subcellular location">
    <subcellularLocation>
        <location evidence="1">Endomembrane system</location>
    </subcellularLocation>
</comment>
<feature type="compositionally biased region" description="Basic and acidic residues" evidence="6">
    <location>
        <begin position="628"/>
        <end position="645"/>
    </location>
</feature>
<dbReference type="InterPro" id="IPR026739">
    <property type="entry name" value="AP_beta"/>
</dbReference>
<dbReference type="PANTHER" id="PTHR11134">
    <property type="entry name" value="ADAPTOR COMPLEX SUBUNIT BETA FAMILY MEMBER"/>
    <property type="match status" value="1"/>
</dbReference>
<accession>A0A1A8WM22</accession>
<feature type="compositionally biased region" description="Acidic residues" evidence="6">
    <location>
        <begin position="603"/>
        <end position="612"/>
    </location>
</feature>
<evidence type="ECO:0000256" key="2">
    <source>
        <dbReference type="ARBA" id="ARBA00006613"/>
    </source>
</evidence>
<dbReference type="InterPro" id="IPR011989">
    <property type="entry name" value="ARM-like"/>
</dbReference>
<dbReference type="InterPro" id="IPR009028">
    <property type="entry name" value="Coatomer/calthrin_app_sub_C"/>
</dbReference>
<dbReference type="GO" id="GO:0006886">
    <property type="term" value="P:intracellular protein transport"/>
    <property type="evidence" value="ECO:0007669"/>
    <property type="project" value="InterPro"/>
</dbReference>
<feature type="transmembrane region" description="Helical" evidence="7">
    <location>
        <begin position="972"/>
        <end position="991"/>
    </location>
</feature>
<feature type="compositionally biased region" description="Low complexity" evidence="6">
    <location>
        <begin position="646"/>
        <end position="659"/>
    </location>
</feature>
<dbReference type="Pfam" id="PF01602">
    <property type="entry name" value="Adaptin_N"/>
    <property type="match status" value="1"/>
</dbReference>
<dbReference type="Gene3D" id="2.60.40.1150">
    <property type="match status" value="1"/>
</dbReference>
<dbReference type="GO" id="GO:0012505">
    <property type="term" value="C:endomembrane system"/>
    <property type="evidence" value="ECO:0007669"/>
    <property type="project" value="UniProtKB-SubCell"/>
</dbReference>
<keyword evidence="5 7" id="KW-0472">Membrane</keyword>
<dbReference type="SUPFAM" id="SSF48371">
    <property type="entry name" value="ARM repeat"/>
    <property type="match status" value="1"/>
</dbReference>
<feature type="transmembrane region" description="Helical" evidence="7">
    <location>
        <begin position="943"/>
        <end position="963"/>
    </location>
</feature>
<feature type="domain" description="Clathrin/coatomer adaptor adaptin-like N-terminal" evidence="8">
    <location>
        <begin position="12"/>
        <end position="534"/>
    </location>
</feature>
<dbReference type="Pfam" id="PF05348">
    <property type="entry name" value="UMP1"/>
    <property type="match status" value="1"/>
</dbReference>
<dbReference type="SUPFAM" id="SSF55711">
    <property type="entry name" value="Subdomain of clathrin and coatomer appendage domain"/>
    <property type="match status" value="1"/>
</dbReference>
<sequence>MSDLRYFQTTKKGEIHELKEELHSSHKEKKKEAIKKIIAAMTVGKDVSTLFSDVVNCMQTSNIELKKLVYLYVINYAKVQPELAILAVNTFRKDSSDPNPLIRALAIRTMGCIRLEQITEYLIEPLRRCLKDEDPYVRKTAVICIAKLYDISPKLVEEEGFIDTLLNILDDSNAMVVANAIISLTDICENSNKNILKEVINKDDNNVNKLLNAINECVEWGQVFILDALVLYEPKNSKDAERVLERILPRLSHANSAVVLSSIKVILTLLEKITDRDFIKNVHKKLSPSLVTLLSAEPEIQYIALRNINIITQKLPNMLADKINMFFCKYNEPAYVKMEKLDIIIRLVSDKNVDLVLYELKEYSTEVDVEFVKKSVRAIGSCAIKLPQSSEKCINILLDLIDTKINYVIQECIVVIKDIFRKYPNKYESIITILCDNLESLDESNAKASLIWIIGEYVERIDNADELIDSFLDNFNDEPYNVQLQILTASVKLFLKCTKNTKDIITKVLKLSTEESDNPDLRDRAFIYWRLLSKNIDVAKKIVLAEKPPIQEENKITDIKVLNRLIKNISMLSSVYHKLPETFILKNNNSLHTEKKGNKQNEDYDNDEDNLDNVDDYNVLKIKKQMEKERHKYESYSSDNRKSDISRSSSESYNNSSDYANDDKEDADDSKKSIDLIGLNDEDVGGNSKPKRNVPPVKLVQVLSPEDTGLKGQTGLSILSSINRVEGKIQLKIAVTNQTSSPVVVSGVQINKNSFGLSSPNNLDIQNVSFGETKEILILLVPNMLNSNTPPSTPLFLQVAIRTNIDIFYFNVPYDIFVVFVENFSMEKDIFKKKWQLIEDSKESILMASSPMVITSDILIKRMKIFNISLIARRNTNNMVSDFPFEGVRLRIRQRIVLLRVSDDEQLGDTERGDHSGGEEGCQTLRANGLHFGGNNGASFIPLYKLLFVKAFSLSFFLLFYALEREGFSKTLCASLAFLFFVLLTMENTYLDRLNYDFKVKDVVNFRDVNLQVKEDNIESFHNKILLNEENNYLKRTGLLYGTQEAFKNVMDREIVAMSRRLPGIKSSLLSLDVMRNSIDRVEAHEYMERMQYQTLEPLSEIIEQKMNLYMHGFPLVAKSGTTGRPLPPTPILLSLVSG</sequence>
<reference evidence="11" key="2">
    <citation type="submission" date="2016-05" db="EMBL/GenBank/DDBJ databases">
        <authorList>
            <person name="Lavstsen T."/>
            <person name="Jespersen J.S."/>
        </authorList>
    </citation>
    <scope>NUCLEOTIDE SEQUENCE [LARGE SCALE GENOMIC DNA]</scope>
</reference>
<dbReference type="Proteomes" id="UP000078560">
    <property type="component" value="Unassembled WGS sequence"/>
</dbReference>
<evidence type="ECO:0000313" key="10">
    <source>
        <dbReference type="EMBL" id="SBS84198.1"/>
    </source>
</evidence>
<evidence type="ECO:0000313" key="11">
    <source>
        <dbReference type="EMBL" id="SBS92356.1"/>
    </source>
</evidence>
<keyword evidence="7" id="KW-1133">Transmembrane helix</keyword>
<reference evidence="12 13" key="1">
    <citation type="submission" date="2016-05" db="EMBL/GenBank/DDBJ databases">
        <authorList>
            <person name="Naeem Raeece"/>
        </authorList>
    </citation>
    <scope>NUCLEOTIDE SEQUENCE [LARGE SCALE GENOMIC DNA]</scope>
</reference>
<evidence type="ECO:0000256" key="7">
    <source>
        <dbReference type="SAM" id="Phobius"/>
    </source>
</evidence>
<feature type="region of interest" description="Disordered" evidence="6">
    <location>
        <begin position="593"/>
        <end position="612"/>
    </location>
</feature>
<dbReference type="Gene3D" id="1.25.10.10">
    <property type="entry name" value="Leucine-rich Repeat Variant"/>
    <property type="match status" value="1"/>
</dbReference>